<dbReference type="SUPFAM" id="SSF52540">
    <property type="entry name" value="P-loop containing nucleoside triphosphate hydrolases"/>
    <property type="match status" value="2"/>
</dbReference>
<dbReference type="SMART" id="SM00382">
    <property type="entry name" value="AAA"/>
    <property type="match status" value="2"/>
</dbReference>
<evidence type="ECO:0000313" key="5">
    <source>
        <dbReference type="EMBL" id="EEI86238.1"/>
    </source>
</evidence>
<keyword evidence="6" id="KW-1185">Reference proteome</keyword>
<dbReference type="HOGENOM" id="CLU_000604_36_0_9"/>
<keyword evidence="1" id="KW-0677">Repeat</keyword>
<evidence type="ECO:0000313" key="6">
    <source>
        <dbReference type="Proteomes" id="UP000005984"/>
    </source>
</evidence>
<evidence type="ECO:0000256" key="1">
    <source>
        <dbReference type="ARBA" id="ARBA00022737"/>
    </source>
</evidence>
<organism evidence="5 6">
    <name type="scientific">Anaerococcus lactolyticus ATCC 51172</name>
    <dbReference type="NCBI Taxonomy" id="525254"/>
    <lineage>
        <taxon>Bacteria</taxon>
        <taxon>Bacillati</taxon>
        <taxon>Bacillota</taxon>
        <taxon>Tissierellia</taxon>
        <taxon>Tissierellales</taxon>
        <taxon>Peptoniphilaceae</taxon>
        <taxon>Anaerococcus</taxon>
    </lineage>
</organism>
<dbReference type="PROSITE" id="PS50893">
    <property type="entry name" value="ABC_TRANSPORTER_2"/>
    <property type="match status" value="2"/>
</dbReference>
<dbReference type="Proteomes" id="UP000005984">
    <property type="component" value="Unassembled WGS sequence"/>
</dbReference>
<dbReference type="InterPro" id="IPR003593">
    <property type="entry name" value="AAA+_ATPase"/>
</dbReference>
<evidence type="ECO:0000259" key="4">
    <source>
        <dbReference type="PROSITE" id="PS50893"/>
    </source>
</evidence>
<dbReference type="InterPro" id="IPR003439">
    <property type="entry name" value="ABC_transporter-like_ATP-bd"/>
</dbReference>
<gene>
    <name evidence="5" type="ORF">HMPREF0072_1248</name>
</gene>
<name>C2BFX8_9FIRM</name>
<reference evidence="5 6" key="1">
    <citation type="submission" date="2008-10" db="EMBL/GenBank/DDBJ databases">
        <authorList>
            <person name="Qin X."/>
            <person name="Bachman B."/>
            <person name="Battles P."/>
            <person name="Bell A."/>
            <person name="Bess C."/>
            <person name="Bickham C."/>
            <person name="Chaboub L."/>
            <person name="Chen D."/>
            <person name="Coyle M."/>
            <person name="Deiros D.R."/>
            <person name="Dinh H."/>
            <person name="Forbes L."/>
            <person name="Fowler G."/>
            <person name="Francisco L."/>
            <person name="Fu Q."/>
            <person name="Gubbala S."/>
            <person name="Hale W."/>
            <person name="Han Y."/>
            <person name="Hemphill L."/>
            <person name="Highlander S.K."/>
            <person name="Hirani K."/>
            <person name="Hogues M."/>
            <person name="Jackson L."/>
            <person name="Jakkamsetti A."/>
            <person name="Javaid M."/>
            <person name="Jiang H."/>
            <person name="Korchina V."/>
            <person name="Kovar C."/>
            <person name="Lara F."/>
            <person name="Lee S."/>
            <person name="Mata R."/>
            <person name="Mathew T."/>
            <person name="Moen C."/>
            <person name="Morales K."/>
            <person name="Munidasa M."/>
            <person name="Nazareth L."/>
            <person name="Ngo R."/>
            <person name="Nguyen L."/>
            <person name="Okwuonu G."/>
            <person name="Ongeri F."/>
            <person name="Patil S."/>
            <person name="Petrosino J."/>
            <person name="Pham C."/>
            <person name="Pham P."/>
            <person name="Pu L.-L."/>
            <person name="Puazo M."/>
            <person name="Raj R."/>
            <person name="Reid J."/>
            <person name="Rouhana J."/>
            <person name="Saada N."/>
            <person name="Shang Y."/>
            <person name="Simmons D."/>
            <person name="Thornton R."/>
            <person name="Warren J."/>
            <person name="Weissenberger G."/>
            <person name="Zhang J."/>
            <person name="Zhang L."/>
            <person name="Zhou C."/>
            <person name="Zhu D."/>
            <person name="Muzny D."/>
            <person name="Worley K."/>
            <person name="Gibbs R."/>
        </authorList>
    </citation>
    <scope>NUCLEOTIDE SEQUENCE [LARGE SCALE GENOMIC DNA]</scope>
    <source>
        <strain evidence="5 6">ATCC 51172</strain>
    </source>
</reference>
<comment type="caution">
    <text evidence="5">The sequence shown here is derived from an EMBL/GenBank/DDBJ whole genome shotgun (WGS) entry which is preliminary data.</text>
</comment>
<evidence type="ECO:0000256" key="3">
    <source>
        <dbReference type="ARBA" id="ARBA00022840"/>
    </source>
</evidence>
<feature type="domain" description="ABC transporter" evidence="4">
    <location>
        <begin position="324"/>
        <end position="515"/>
    </location>
</feature>
<dbReference type="InterPro" id="IPR050611">
    <property type="entry name" value="ABCF"/>
</dbReference>
<dbReference type="EMBL" id="ABYO01000211">
    <property type="protein sequence ID" value="EEI86238.1"/>
    <property type="molecule type" value="Genomic_DNA"/>
</dbReference>
<dbReference type="STRING" id="525254.HMPREF0072_1248"/>
<dbReference type="eggNOG" id="COG0488">
    <property type="taxonomic scope" value="Bacteria"/>
</dbReference>
<dbReference type="CDD" id="cd03221">
    <property type="entry name" value="ABCF_EF-3"/>
    <property type="match status" value="1"/>
</dbReference>
<sequence length="516" mass="59520">MWHIVLGGYMLQIKNLDITLIKDDRKLLENFNLALNPGDKVGLIGEEGNGKSILLKTIVDRGEVETYAQIRGEIHKKGEIIAYLPQSLDEKFLAMTVHDYMDQVLDPSLIDYNKFYKYLDDFGLDEDLIFGDIKLSDLSGGERVKILLLFELLKDPTLFLFDEPTNDLDYESVKIITDLMKKMEISLIFVSHDPALLREVANRLVHLEQVHRRQVPRHTVFNGGYESYIKERENQIRIQNARASKEREEFDKKEERYRRVYNSVKYAINTTKNDAEGKNLKDKMASVKSLEKRLQKEKEKLTPRPDFEDAIGIFFDDNIEIPRAKVVLDFKMNELRVGGKNLSKNIEIQVRGPQKICIVGKNGAGKTSLLKKIYKSLKNSDLKIGYMPQDYFEYLEDKETPISYLVKQDSKEEKIRVSNLLGSLNFSREEMERSLKSLSGGQKAKVFFAKMNVEGAEVLILDEPTRNLSPLSQPEIIESLKAYKGAIIAVSHDRDFIDQVFDQVYKLDYNGLRKIK</sequence>
<dbReference type="PANTHER" id="PTHR19211">
    <property type="entry name" value="ATP-BINDING TRANSPORT PROTEIN-RELATED"/>
    <property type="match status" value="1"/>
</dbReference>
<dbReference type="GO" id="GO:0016887">
    <property type="term" value="F:ATP hydrolysis activity"/>
    <property type="evidence" value="ECO:0007669"/>
    <property type="project" value="InterPro"/>
</dbReference>
<accession>C2BFX8</accession>
<dbReference type="Pfam" id="PF00005">
    <property type="entry name" value="ABC_tran"/>
    <property type="match status" value="2"/>
</dbReference>
<protein>
    <submittedName>
        <fullName evidence="5">ABC transporter, ATP-binding protein</fullName>
    </submittedName>
</protein>
<feature type="domain" description="ABC transporter" evidence="4">
    <location>
        <begin position="13"/>
        <end position="234"/>
    </location>
</feature>
<dbReference type="GO" id="GO:0005524">
    <property type="term" value="F:ATP binding"/>
    <property type="evidence" value="ECO:0007669"/>
    <property type="project" value="UniProtKB-KW"/>
</dbReference>
<evidence type="ECO:0000256" key="2">
    <source>
        <dbReference type="ARBA" id="ARBA00022741"/>
    </source>
</evidence>
<keyword evidence="3 5" id="KW-0067">ATP-binding</keyword>
<dbReference type="InterPro" id="IPR027417">
    <property type="entry name" value="P-loop_NTPase"/>
</dbReference>
<dbReference type="PANTHER" id="PTHR19211:SF14">
    <property type="entry name" value="ATP-BINDING CASSETTE SUB-FAMILY F MEMBER 1"/>
    <property type="match status" value="1"/>
</dbReference>
<proteinExistence type="predicted"/>
<dbReference type="Gene3D" id="3.40.50.300">
    <property type="entry name" value="P-loop containing nucleotide triphosphate hydrolases"/>
    <property type="match status" value="2"/>
</dbReference>
<dbReference type="AlphaFoldDB" id="C2BFX8"/>
<keyword evidence="2" id="KW-0547">Nucleotide-binding</keyword>